<dbReference type="InterPro" id="IPR036365">
    <property type="entry name" value="PGBD-like_sf"/>
</dbReference>
<name>A0ABW9HH92_9ACTN</name>
<dbReference type="SUPFAM" id="SSF47090">
    <property type="entry name" value="PGBD-like"/>
    <property type="match status" value="1"/>
</dbReference>
<evidence type="ECO:0000259" key="3">
    <source>
        <dbReference type="Pfam" id="PF08924"/>
    </source>
</evidence>
<reference evidence="4 5" key="1">
    <citation type="submission" date="2024-12" db="EMBL/GenBank/DDBJ databases">
        <title>Forecasting of Potato common scab and diversities of Pathogenic streptomyces spp. in china.</title>
        <authorList>
            <person name="Handique U."/>
            <person name="Wu J."/>
        </authorList>
    </citation>
    <scope>NUCLEOTIDE SEQUENCE [LARGE SCALE GENOMIC DNA]</scope>
    <source>
        <strain evidence="4 5">ZRIMU1530</strain>
    </source>
</reference>
<dbReference type="Pfam" id="PF08924">
    <property type="entry name" value="Rv2525c_GlyHyd-like"/>
    <property type="match status" value="1"/>
</dbReference>
<evidence type="ECO:0000313" key="4">
    <source>
        <dbReference type="EMBL" id="MFM9607423.1"/>
    </source>
</evidence>
<dbReference type="EMBL" id="JBJVNI010000001">
    <property type="protein sequence ID" value="MFM9607423.1"/>
    <property type="molecule type" value="Genomic_DNA"/>
</dbReference>
<keyword evidence="5" id="KW-1185">Reference proteome</keyword>
<keyword evidence="4" id="KW-0378">Hydrolase</keyword>
<gene>
    <name evidence="4" type="ORF">ACKI18_01730</name>
</gene>
<proteinExistence type="predicted"/>
<dbReference type="RefSeq" id="WP_409120175.1">
    <property type="nucleotide sequence ID" value="NZ_JBJVNI010000001.1"/>
</dbReference>
<sequence length="227" mass="25349">MIFNKRGGVFFDADLATRIRSFQNFAKLPVTGRGDFQTWASLLVSTSDATRRGTAADCVTEVTDHVLPHFRGIRDIMNEHGQGYLTGIYGPRNVCSRVVAAGYTSASFVCDMSTGFSGNLGYPLPADCTTGDLDVSMDMSRRGALLADVQSYLLNSMGVPETGGNAGAQALTYRSNTQHRPRPDLRRHRDPQPQLRRPDRPDRRHNHGPYGERDLWTVWRQLHDDHE</sequence>
<dbReference type="Gene3D" id="3.20.20.80">
    <property type="entry name" value="Glycosidases"/>
    <property type="match status" value="1"/>
</dbReference>
<feature type="compositionally biased region" description="Basic residues" evidence="1">
    <location>
        <begin position="177"/>
        <end position="189"/>
    </location>
</feature>
<feature type="region of interest" description="Disordered" evidence="1">
    <location>
        <begin position="173"/>
        <end position="211"/>
    </location>
</feature>
<evidence type="ECO:0000259" key="2">
    <source>
        <dbReference type="Pfam" id="PF01471"/>
    </source>
</evidence>
<dbReference type="GO" id="GO:0016787">
    <property type="term" value="F:hydrolase activity"/>
    <property type="evidence" value="ECO:0007669"/>
    <property type="project" value="UniProtKB-KW"/>
</dbReference>
<evidence type="ECO:0000313" key="5">
    <source>
        <dbReference type="Proteomes" id="UP001631957"/>
    </source>
</evidence>
<protein>
    <submittedName>
        <fullName evidence="4">Glycoside hydrolase domain-containing protein</fullName>
    </submittedName>
</protein>
<comment type="caution">
    <text evidence="4">The sequence shown here is derived from an EMBL/GenBank/DDBJ whole genome shotgun (WGS) entry which is preliminary data.</text>
</comment>
<dbReference type="InterPro" id="IPR002477">
    <property type="entry name" value="Peptidoglycan-bd-like"/>
</dbReference>
<organism evidence="4 5">
    <name type="scientific">Streptomyces niveiscabiei</name>
    <dbReference type="NCBI Taxonomy" id="164115"/>
    <lineage>
        <taxon>Bacteria</taxon>
        <taxon>Bacillati</taxon>
        <taxon>Actinomycetota</taxon>
        <taxon>Actinomycetes</taxon>
        <taxon>Kitasatosporales</taxon>
        <taxon>Streptomycetaceae</taxon>
        <taxon>Streptomyces</taxon>
    </lineage>
</organism>
<dbReference type="InterPro" id="IPR017853">
    <property type="entry name" value="GH"/>
</dbReference>
<dbReference type="Proteomes" id="UP001631957">
    <property type="component" value="Unassembled WGS sequence"/>
</dbReference>
<dbReference type="InterPro" id="IPR015020">
    <property type="entry name" value="Rv2525c-like_Glyco_Hydro-like"/>
</dbReference>
<evidence type="ECO:0000256" key="1">
    <source>
        <dbReference type="SAM" id="MobiDB-lite"/>
    </source>
</evidence>
<dbReference type="Pfam" id="PF01471">
    <property type="entry name" value="PG_binding_1"/>
    <property type="match status" value="1"/>
</dbReference>
<accession>A0ABW9HH92</accession>
<dbReference type="SUPFAM" id="SSF51445">
    <property type="entry name" value="(Trans)glycosidases"/>
    <property type="match status" value="1"/>
</dbReference>
<feature type="domain" description="Peptidoglycan binding-like" evidence="2">
    <location>
        <begin position="11"/>
        <end position="42"/>
    </location>
</feature>
<feature type="domain" description="Rv2525c-like glycoside hydrolase-like" evidence="3">
    <location>
        <begin position="60"/>
        <end position="127"/>
    </location>
</feature>